<reference evidence="1 2" key="1">
    <citation type="submission" date="2018-10" db="EMBL/GenBank/DDBJ databases">
        <title>Fifty Aureobasidium pullulans genomes reveal a recombining polyextremotolerant generalist.</title>
        <authorList>
            <person name="Gostincar C."/>
            <person name="Turk M."/>
            <person name="Zajc J."/>
            <person name="Gunde-Cimerman N."/>
        </authorList>
    </citation>
    <scope>NUCLEOTIDE SEQUENCE [LARGE SCALE GENOMIC DNA]</scope>
    <source>
        <strain evidence="1 2">EXF-3844</strain>
    </source>
</reference>
<protein>
    <submittedName>
        <fullName evidence="1">Uncharacterized protein</fullName>
    </submittedName>
</protein>
<organism evidence="1 2">
    <name type="scientific">Aureobasidium pullulans</name>
    <name type="common">Black yeast</name>
    <name type="synonym">Pullularia pullulans</name>
    <dbReference type="NCBI Taxonomy" id="5580"/>
    <lineage>
        <taxon>Eukaryota</taxon>
        <taxon>Fungi</taxon>
        <taxon>Dikarya</taxon>
        <taxon>Ascomycota</taxon>
        <taxon>Pezizomycotina</taxon>
        <taxon>Dothideomycetes</taxon>
        <taxon>Dothideomycetidae</taxon>
        <taxon>Dothideales</taxon>
        <taxon>Saccotheciaceae</taxon>
        <taxon>Aureobasidium</taxon>
    </lineage>
</organism>
<evidence type="ECO:0000313" key="1">
    <source>
        <dbReference type="EMBL" id="THZ38970.1"/>
    </source>
</evidence>
<comment type="caution">
    <text evidence="1">The sequence shown here is derived from an EMBL/GenBank/DDBJ whole genome shotgun (WGS) entry which is preliminary data.</text>
</comment>
<evidence type="ECO:0000313" key="2">
    <source>
        <dbReference type="Proteomes" id="UP000310121"/>
    </source>
</evidence>
<gene>
    <name evidence="1" type="ORF">D6C90_06245</name>
</gene>
<name>A0A4S9UK41_AURPU</name>
<accession>A0A4S9UK41</accession>
<proteinExistence type="predicted"/>
<dbReference type="Proteomes" id="UP000310121">
    <property type="component" value="Unassembled WGS sequence"/>
</dbReference>
<sequence length="304" mass="34299">MSISAKIAFTSLCTGHLAQASFWFNNAFVLNIDMPQTLLRIPNLLDIFRNGMMDGGEILDLVKDFRIRVGGNVMVDVCGNTNRWKKYGGRVLVATMPSDEITGMLRSEENIAKCVGKVLEGVGEDGGVNVDVVVVCGLAFWKKWFRATAGSHHDKRQFWYFKTNRVVIKFQIRLMCSARVRIQKAKALLQDKVERSEYTLRTWQLYSRLDVDTHVKWILAHMPVQLQAIYGRKIETGKEFLDIPKTWKTMSDLEEYLCYHITGIDKAGNLVVHYSGSAAARKGSGAKGRSSVSFFFLGCVVVRS</sequence>
<dbReference type="AlphaFoldDB" id="A0A4S9UK41"/>
<dbReference type="EMBL" id="QZBN01000639">
    <property type="protein sequence ID" value="THZ38970.1"/>
    <property type="molecule type" value="Genomic_DNA"/>
</dbReference>